<dbReference type="Proteomes" id="UP000018208">
    <property type="component" value="Unassembled WGS sequence"/>
</dbReference>
<dbReference type="OrthoDB" id="437960at2759"/>
<dbReference type="Gene3D" id="2.20.110.10">
    <property type="entry name" value="Histone H3 K4-specific methyltransferase SET7/9 N-terminal domain"/>
    <property type="match status" value="1"/>
</dbReference>
<accession>V6LHE4</accession>
<dbReference type="EMBL" id="AUWU02000001">
    <property type="protein sequence ID" value="KAH0577837.1"/>
    <property type="molecule type" value="Genomic_DNA"/>
</dbReference>
<dbReference type="VEuPathDB" id="GiardiaDB:SS50377_21191"/>
<dbReference type="Pfam" id="PF02493">
    <property type="entry name" value="MORN"/>
    <property type="match status" value="3"/>
</dbReference>
<protein>
    <submittedName>
        <fullName evidence="2">Uncharacterized protein</fullName>
    </submittedName>
</protein>
<evidence type="ECO:0000313" key="4">
    <source>
        <dbReference type="Proteomes" id="UP000018208"/>
    </source>
</evidence>
<evidence type="ECO:0000256" key="1">
    <source>
        <dbReference type="ARBA" id="ARBA00022737"/>
    </source>
</evidence>
<dbReference type="InterPro" id="IPR052849">
    <property type="entry name" value="MORN_repeat_protein"/>
</dbReference>
<dbReference type="SUPFAM" id="SSF82185">
    <property type="entry name" value="Histone H3 K4-specific methyltransferase SET7/9 N-terminal domain"/>
    <property type="match status" value="1"/>
</dbReference>
<keyword evidence="1" id="KW-0677">Repeat</keyword>
<name>V6LHE4_9EUKA</name>
<dbReference type="EMBL" id="KI546130">
    <property type="protein sequence ID" value="EST43967.1"/>
    <property type="molecule type" value="Genomic_DNA"/>
</dbReference>
<sequence length="156" mass="17230">MPPKVVVPVSTTGNGKFVYPNGDIYNGDFIEENSIKFRDGQGVYICFSEELKDDESMHEDLKNQFVPTHNKHDIIKFEGKWARDVFSEGVLTFADFSTYSGQLEDTNFVSGGTYTFPDKVSYSGEFRNSQIHGVGSVNGADPAVFRNGVGPGLSIQ</sequence>
<proteinExistence type="predicted"/>
<dbReference type="InterPro" id="IPR003409">
    <property type="entry name" value="MORN"/>
</dbReference>
<evidence type="ECO:0000313" key="3">
    <source>
        <dbReference type="EMBL" id="KAH0577837.1"/>
    </source>
</evidence>
<evidence type="ECO:0000313" key="2">
    <source>
        <dbReference type="EMBL" id="EST43967.1"/>
    </source>
</evidence>
<dbReference type="AlphaFoldDB" id="V6LHE4"/>
<reference evidence="2 3" key="1">
    <citation type="journal article" date="2014" name="PLoS Genet.">
        <title>The Genome of Spironucleus salmonicida Highlights a Fish Pathogen Adapted to Fluctuating Environments.</title>
        <authorList>
            <person name="Xu F."/>
            <person name="Jerlstrom-Hultqvist J."/>
            <person name="Einarsson E."/>
            <person name="Astvaldsson A."/>
            <person name="Svard S.G."/>
            <person name="Andersson J.O."/>
        </authorList>
    </citation>
    <scope>NUCLEOTIDE SEQUENCE</scope>
    <source>
        <strain evidence="3">ATCC 50377</strain>
    </source>
</reference>
<keyword evidence="4" id="KW-1185">Reference proteome</keyword>
<gene>
    <name evidence="2" type="ORF">SS50377_16274</name>
    <name evidence="3" type="ORF">SS50377_21191</name>
</gene>
<dbReference type="PANTHER" id="PTHR46917">
    <property type="entry name" value="MORN REPEAT-CONTAINING PROTEIN 2"/>
    <property type="match status" value="1"/>
</dbReference>
<dbReference type="PANTHER" id="PTHR46917:SF1">
    <property type="entry name" value="MORN REPEAT-CONTAINING PROTEIN 2"/>
    <property type="match status" value="1"/>
</dbReference>
<organism evidence="2">
    <name type="scientific">Spironucleus salmonicida</name>
    <dbReference type="NCBI Taxonomy" id="348837"/>
    <lineage>
        <taxon>Eukaryota</taxon>
        <taxon>Metamonada</taxon>
        <taxon>Diplomonadida</taxon>
        <taxon>Hexamitidae</taxon>
        <taxon>Hexamitinae</taxon>
        <taxon>Spironucleus</taxon>
    </lineage>
</organism>
<reference evidence="3" key="2">
    <citation type="submission" date="2020-12" db="EMBL/GenBank/DDBJ databases">
        <title>New Spironucleus salmonicida genome in near-complete chromosomes.</title>
        <authorList>
            <person name="Xu F."/>
            <person name="Kurt Z."/>
            <person name="Jimenez-Gonzalez A."/>
            <person name="Astvaldsson A."/>
            <person name="Andersson J.O."/>
            <person name="Svard S.G."/>
        </authorList>
    </citation>
    <scope>NUCLEOTIDE SEQUENCE</scope>
    <source>
        <strain evidence="3">ATCC 50377</strain>
    </source>
</reference>